<dbReference type="InterPro" id="IPR011006">
    <property type="entry name" value="CheY-like_superfamily"/>
</dbReference>
<dbReference type="Gene3D" id="3.40.50.2300">
    <property type="match status" value="1"/>
</dbReference>
<dbReference type="Proteomes" id="UP000051297">
    <property type="component" value="Unassembled WGS sequence"/>
</dbReference>
<dbReference type="SUPFAM" id="SSF52172">
    <property type="entry name" value="CheY-like"/>
    <property type="match status" value="1"/>
</dbReference>
<organism evidence="4 5">
    <name type="scientific">candidate division WWE3 bacterium CSP1-7</name>
    <dbReference type="NCBI Taxonomy" id="1576480"/>
    <lineage>
        <taxon>Bacteria</taxon>
        <taxon>Katanobacteria</taxon>
    </lineage>
</organism>
<dbReference type="InterPro" id="IPR050595">
    <property type="entry name" value="Bact_response_regulator"/>
</dbReference>
<dbReference type="AlphaFoldDB" id="A0A0T5ZY88"/>
<dbReference type="PANTHER" id="PTHR44591:SF3">
    <property type="entry name" value="RESPONSE REGULATORY DOMAIN-CONTAINING PROTEIN"/>
    <property type="match status" value="1"/>
</dbReference>
<reference evidence="4 5" key="1">
    <citation type="submission" date="2015-05" db="EMBL/GenBank/DDBJ databases">
        <title>Critical biogeochemical functions in the subsurface are associated with bacteria from new phyla and little studied lineages.</title>
        <authorList>
            <person name="Hug L.A."/>
            <person name="Thomas B.C."/>
            <person name="Sharon I."/>
            <person name="Brown C.T."/>
            <person name="Sharma R."/>
            <person name="Hettich R.L."/>
            <person name="Wilkins M.J."/>
            <person name="Williams K.H."/>
            <person name="Singh A."/>
            <person name="Banfield J.F."/>
        </authorList>
    </citation>
    <scope>NUCLEOTIDE SEQUENCE [LARGE SCALE GENOMIC DNA]</scope>
    <source>
        <strain evidence="4">CSP1-7</strain>
    </source>
</reference>
<protein>
    <recommendedName>
        <fullName evidence="3">Response regulatory domain-containing protein</fullName>
    </recommendedName>
</protein>
<accession>A0A0T5ZY88</accession>
<evidence type="ECO:0000313" key="4">
    <source>
        <dbReference type="EMBL" id="KRT67763.1"/>
    </source>
</evidence>
<dbReference type="EMBL" id="LDXK01000001">
    <property type="protein sequence ID" value="KRT67763.1"/>
    <property type="molecule type" value="Genomic_DNA"/>
</dbReference>
<dbReference type="InterPro" id="IPR001789">
    <property type="entry name" value="Sig_transdc_resp-reg_receiver"/>
</dbReference>
<dbReference type="Pfam" id="PF00072">
    <property type="entry name" value="Response_reg"/>
    <property type="match status" value="1"/>
</dbReference>
<dbReference type="PANTHER" id="PTHR44591">
    <property type="entry name" value="STRESS RESPONSE REGULATOR PROTEIN 1"/>
    <property type="match status" value="1"/>
</dbReference>
<comment type="caution">
    <text evidence="4">The sequence shown here is derived from an EMBL/GenBank/DDBJ whole genome shotgun (WGS) entry which is preliminary data.</text>
</comment>
<proteinExistence type="predicted"/>
<dbReference type="STRING" id="1576480.XU08_C0001G0173"/>
<evidence type="ECO:0000256" key="2">
    <source>
        <dbReference type="PROSITE-ProRule" id="PRU00169"/>
    </source>
</evidence>
<feature type="domain" description="Response regulatory" evidence="3">
    <location>
        <begin position="12"/>
        <end position="128"/>
    </location>
</feature>
<dbReference type="GO" id="GO:0000160">
    <property type="term" value="P:phosphorelay signal transduction system"/>
    <property type="evidence" value="ECO:0007669"/>
    <property type="project" value="InterPro"/>
</dbReference>
<dbReference type="SMART" id="SM00448">
    <property type="entry name" value="REC"/>
    <property type="match status" value="1"/>
</dbReference>
<feature type="modified residue" description="4-aspartylphosphate" evidence="2">
    <location>
        <position position="61"/>
    </location>
</feature>
<name>A0A0T5ZY88_UNCKA</name>
<gene>
    <name evidence="4" type="ORF">XU08_C0001G0173</name>
</gene>
<evidence type="ECO:0000259" key="3">
    <source>
        <dbReference type="PROSITE" id="PS50110"/>
    </source>
</evidence>
<evidence type="ECO:0000256" key="1">
    <source>
        <dbReference type="ARBA" id="ARBA00022553"/>
    </source>
</evidence>
<keyword evidence="1 2" id="KW-0597">Phosphoprotein</keyword>
<dbReference type="CDD" id="cd00156">
    <property type="entry name" value="REC"/>
    <property type="match status" value="1"/>
</dbReference>
<evidence type="ECO:0000313" key="5">
    <source>
        <dbReference type="Proteomes" id="UP000051297"/>
    </source>
</evidence>
<dbReference type="PROSITE" id="PS50110">
    <property type="entry name" value="RESPONSE_REGULATORY"/>
    <property type="match status" value="1"/>
</dbReference>
<sequence>MVAKVEKKKKRILILIEDNPLLSGLYQSAFEKAGLEVEIAHDGESGLALARQGKPSAILLDLLMPGMSGYEVLEALKKDATTKNIRVIILTIINEKEAQEKARKLGAVDYLIKTDLELPEIVKRVVSQLG</sequence>